<dbReference type="Proteomes" id="UP000019763">
    <property type="component" value="Unassembled WGS sequence"/>
</dbReference>
<comment type="subunit">
    <text evidence="2">Tetramer of two alpha and two beta subunits.</text>
</comment>
<accession>A0A023B4A0</accession>
<dbReference type="FunFam" id="2.20.25.20:FF:000001">
    <property type="entry name" value="Casein kinase II subunit beta"/>
    <property type="match status" value="1"/>
</dbReference>
<keyword evidence="4" id="KW-1185">Reference proteome</keyword>
<dbReference type="Gene3D" id="2.20.25.20">
    <property type="match status" value="1"/>
</dbReference>
<dbReference type="Pfam" id="PF01214">
    <property type="entry name" value="CK_II_beta"/>
    <property type="match status" value="1"/>
</dbReference>
<name>A0A023B4A0_GRENI</name>
<dbReference type="PRINTS" id="PR00472">
    <property type="entry name" value="CASNKINASEII"/>
</dbReference>
<keyword evidence="3" id="KW-0418">Kinase</keyword>
<evidence type="ECO:0000313" key="4">
    <source>
        <dbReference type="Proteomes" id="UP000019763"/>
    </source>
</evidence>
<protein>
    <recommendedName>
        <fullName evidence="2">Casein kinase II subunit beta</fullName>
        <shortName evidence="2">CK II beta</shortName>
    </recommendedName>
</protein>
<dbReference type="GO" id="GO:0005737">
    <property type="term" value="C:cytoplasm"/>
    <property type="evidence" value="ECO:0007669"/>
    <property type="project" value="TreeGrafter"/>
</dbReference>
<dbReference type="SMART" id="SM01085">
    <property type="entry name" value="CK_II_beta"/>
    <property type="match status" value="1"/>
</dbReference>
<organism evidence="3 4">
    <name type="scientific">Gregarina niphandrodes</name>
    <name type="common">Septate eugregarine</name>
    <dbReference type="NCBI Taxonomy" id="110365"/>
    <lineage>
        <taxon>Eukaryota</taxon>
        <taxon>Sar</taxon>
        <taxon>Alveolata</taxon>
        <taxon>Apicomplexa</taxon>
        <taxon>Conoidasida</taxon>
        <taxon>Gregarinasina</taxon>
        <taxon>Eugregarinorida</taxon>
        <taxon>Gregarinidae</taxon>
        <taxon>Gregarina</taxon>
    </lineage>
</organism>
<dbReference type="PANTHER" id="PTHR11740:SF0">
    <property type="entry name" value="CASEIN KINASE II SUBUNIT BETA"/>
    <property type="match status" value="1"/>
</dbReference>
<dbReference type="InterPro" id="IPR000704">
    <property type="entry name" value="Casein_kinase_II_reg-sub"/>
</dbReference>
<dbReference type="GO" id="GO:0019887">
    <property type="term" value="F:protein kinase regulator activity"/>
    <property type="evidence" value="ECO:0007669"/>
    <property type="project" value="InterPro"/>
</dbReference>
<dbReference type="GeneID" id="22913759"/>
<dbReference type="Gene3D" id="1.10.1820.10">
    <property type="entry name" value="protein kinase ck2 holoenzyme, chain C, domain 1"/>
    <property type="match status" value="1"/>
</dbReference>
<keyword evidence="3" id="KW-0808">Transferase</keyword>
<dbReference type="GO" id="GO:0005956">
    <property type="term" value="C:protein kinase CK2 complex"/>
    <property type="evidence" value="ECO:0007669"/>
    <property type="project" value="UniProtKB-UniRule"/>
</dbReference>
<dbReference type="GO" id="GO:0016301">
    <property type="term" value="F:kinase activity"/>
    <property type="evidence" value="ECO:0007669"/>
    <property type="project" value="UniProtKB-KW"/>
</dbReference>
<comment type="caution">
    <text evidence="3">The sequence shown here is derived from an EMBL/GenBank/DDBJ whole genome shotgun (WGS) entry which is preliminary data.</text>
</comment>
<dbReference type="InterPro" id="IPR016149">
    <property type="entry name" value="Casein_kin_II_reg-sub_N"/>
</dbReference>
<proteinExistence type="inferred from homology"/>
<dbReference type="OMA" id="FGFSVYH"/>
<reference evidence="3" key="1">
    <citation type="submission" date="2013-12" db="EMBL/GenBank/DDBJ databases">
        <authorList>
            <person name="Omoto C.K."/>
            <person name="Sibley D."/>
            <person name="Venepally P."/>
            <person name="Hadjithomas M."/>
            <person name="Karamycheva S."/>
            <person name="Brunk B."/>
            <person name="Roos D."/>
            <person name="Caler E."/>
            <person name="Lorenzi H."/>
        </authorList>
    </citation>
    <scope>NUCLEOTIDE SEQUENCE</scope>
</reference>
<sequence>MSASTPWILWFCSLKGNQIFAPVEAEFIRDAFNLFGLKPKFKDYAVATRVILGDEIPPHDLSSLTEESRLALNEAVELYGLIHARYILTQTGLTIMAQKYKEGVFGVCPRILCQKQAVLPIGISEELRQHRCRVYCPNCQEVYIPRGELIGASDIDGAFFGTTFPHMLLMADPRLVSPTVPIPHIPQLFGFKQYGVKSVVLQKVDNGEYGVCAREQMGSQNDARYVK</sequence>
<dbReference type="eggNOG" id="KOG3092">
    <property type="taxonomic scope" value="Eukaryota"/>
</dbReference>
<dbReference type="SUPFAM" id="SSF57798">
    <property type="entry name" value="Casein kinase II beta subunit"/>
    <property type="match status" value="1"/>
</dbReference>
<dbReference type="VEuPathDB" id="CryptoDB:GNI_105660"/>
<gene>
    <name evidence="3" type="ORF">GNI_105660</name>
</gene>
<dbReference type="AlphaFoldDB" id="A0A023B4A0"/>
<dbReference type="OrthoDB" id="3971593at2759"/>
<dbReference type="EMBL" id="AFNH02000788">
    <property type="protein sequence ID" value="EZG56106.1"/>
    <property type="molecule type" value="Genomic_DNA"/>
</dbReference>
<evidence type="ECO:0000256" key="2">
    <source>
        <dbReference type="RuleBase" id="RU361268"/>
    </source>
</evidence>
<evidence type="ECO:0000313" key="3">
    <source>
        <dbReference type="EMBL" id="EZG56106.1"/>
    </source>
</evidence>
<dbReference type="RefSeq" id="XP_011131339.1">
    <property type="nucleotide sequence ID" value="XM_011133037.1"/>
</dbReference>
<comment type="similarity">
    <text evidence="1 2">Belongs to the casein kinase 2 subunit beta family.</text>
</comment>
<dbReference type="InterPro" id="IPR035991">
    <property type="entry name" value="Casein_kinase_II_beta-like"/>
</dbReference>
<evidence type="ECO:0000256" key="1">
    <source>
        <dbReference type="ARBA" id="ARBA00006941"/>
    </source>
</evidence>
<dbReference type="PANTHER" id="PTHR11740">
    <property type="entry name" value="CASEIN KINASE II SUBUNIT BETA"/>
    <property type="match status" value="1"/>
</dbReference>